<organism evidence="2">
    <name type="scientific">marine sediment metagenome</name>
    <dbReference type="NCBI Taxonomy" id="412755"/>
    <lineage>
        <taxon>unclassified sequences</taxon>
        <taxon>metagenomes</taxon>
        <taxon>ecological metagenomes</taxon>
    </lineage>
</organism>
<gene>
    <name evidence="2" type="ORF">LCGC14_2079680</name>
</gene>
<feature type="compositionally biased region" description="Basic and acidic residues" evidence="1">
    <location>
        <begin position="615"/>
        <end position="626"/>
    </location>
</feature>
<proteinExistence type="predicted"/>
<dbReference type="Gene3D" id="3.40.50.150">
    <property type="entry name" value="Vaccinia Virus protein VP39"/>
    <property type="match status" value="1"/>
</dbReference>
<name>A0A0F9GUC4_9ZZZZ</name>
<dbReference type="AlphaFoldDB" id="A0A0F9GUC4"/>
<feature type="region of interest" description="Disordered" evidence="1">
    <location>
        <begin position="453"/>
        <end position="485"/>
    </location>
</feature>
<feature type="region of interest" description="Disordered" evidence="1">
    <location>
        <begin position="609"/>
        <end position="636"/>
    </location>
</feature>
<protein>
    <recommendedName>
        <fullName evidence="3">Methyltransferase domain-containing protein</fullName>
    </recommendedName>
</protein>
<dbReference type="InterPro" id="IPR029063">
    <property type="entry name" value="SAM-dependent_MTases_sf"/>
</dbReference>
<evidence type="ECO:0000256" key="1">
    <source>
        <dbReference type="SAM" id="MobiDB-lite"/>
    </source>
</evidence>
<reference evidence="2" key="1">
    <citation type="journal article" date="2015" name="Nature">
        <title>Complex archaea that bridge the gap between prokaryotes and eukaryotes.</title>
        <authorList>
            <person name="Spang A."/>
            <person name="Saw J.H."/>
            <person name="Jorgensen S.L."/>
            <person name="Zaremba-Niedzwiedzka K."/>
            <person name="Martijn J."/>
            <person name="Lind A.E."/>
            <person name="van Eijk R."/>
            <person name="Schleper C."/>
            <person name="Guy L."/>
            <person name="Ettema T.J."/>
        </authorList>
    </citation>
    <scope>NUCLEOTIDE SEQUENCE</scope>
</reference>
<comment type="caution">
    <text evidence="2">The sequence shown here is derived from an EMBL/GenBank/DDBJ whole genome shotgun (WGS) entry which is preliminary data.</text>
</comment>
<evidence type="ECO:0000313" key="2">
    <source>
        <dbReference type="EMBL" id="KKL72960.1"/>
    </source>
</evidence>
<feature type="compositionally biased region" description="Basic and acidic residues" evidence="1">
    <location>
        <begin position="468"/>
        <end position="483"/>
    </location>
</feature>
<evidence type="ECO:0008006" key="3">
    <source>
        <dbReference type="Google" id="ProtNLM"/>
    </source>
</evidence>
<feature type="non-terminal residue" evidence="2">
    <location>
        <position position="1"/>
    </location>
</feature>
<accession>A0A0F9GUC4</accession>
<dbReference type="SUPFAM" id="SSF53335">
    <property type="entry name" value="S-adenosyl-L-methionine-dependent methyltransferases"/>
    <property type="match status" value="1"/>
</dbReference>
<dbReference type="EMBL" id="LAZR01025110">
    <property type="protein sequence ID" value="KKL72960.1"/>
    <property type="molecule type" value="Genomic_DNA"/>
</dbReference>
<sequence length="636" mass="70457">EPGRALAEVRFRTSSTPGYGVWATRGLKRMVHRDPGSFRDPAGGVLLGDRRVYRYFTRQHAAEVTALLETGLLDSFVKSGAVIETKPVAMEEADELYHVVPETGLVVEHPRIPFISYVYEWPFEMLRAAAIRSLEILQVSLDKGFILKDATPYNIQFMGANPLLIDVGSFERYEEGIPWMGYSQFCRTFLNPLLLQSITGVPFQMWMRSSLEGIDPVHLNSLIPLRHKLRKNVFIDVVLQAWLSRRFTSRGSKSPSLRERPIPKGVITGLVNRLKKSVAGLKRRGKAHSPWLDYEEHCHYEAEALQHKDRFVEEALATAKPEMVWDLGCNVGRYSIMASRYASHVVAMDSDEAAVGALYERTRDQHTNVLPLVVDLLNPSPSQGWAQKERRSLEDRGAANFALCLALVHHLAISGNVPLSKIVDWLSTITEAGVVEQAILYWHRAGRRALERTRGERRDRAGCPLPRDLARTEDGAEPHDGRGRRMPAAGLFAQPLGQRVGVRRRVLCCPDARRVDQPGAVCAAALEKVEGGTDVLAHRAGGISMRASRVGYARKVEHGVAARDQVARGGVPGVDCDRRQVIGCCPGCSAGTGERLDLVARLHQQLGRAPAEKAGCPRDQELHGADGEPAAAELRM</sequence>